<accession>H8Z696</accession>
<dbReference type="Gene3D" id="2.40.10.220">
    <property type="entry name" value="predicted glycosyltransferase like domains"/>
    <property type="match status" value="1"/>
</dbReference>
<evidence type="ECO:0000313" key="3">
    <source>
        <dbReference type="Proteomes" id="UP000002964"/>
    </source>
</evidence>
<dbReference type="AlphaFoldDB" id="H8Z696"/>
<dbReference type="SUPFAM" id="SSF141371">
    <property type="entry name" value="PilZ domain-like"/>
    <property type="match status" value="1"/>
</dbReference>
<name>H8Z696_9GAMM</name>
<dbReference type="OrthoDB" id="5418201at2"/>
<reference evidence="3" key="1">
    <citation type="submission" date="2011-06" db="EMBL/GenBank/DDBJ databases">
        <authorList>
            <consortium name="US DOE Joint Genome Institute (JGI-PGF)"/>
            <person name="Lucas S."/>
            <person name="Han J."/>
            <person name="Lapidus A."/>
            <person name="Cheng J.-F."/>
            <person name="Goodwin L."/>
            <person name="Pitluck S."/>
            <person name="Peters L."/>
            <person name="Land M.L."/>
            <person name="Hauser L."/>
            <person name="Vogl K."/>
            <person name="Liu Z."/>
            <person name="Overmann J."/>
            <person name="Frigaard N.-U."/>
            <person name="Bryant D.A."/>
            <person name="Woyke T.J."/>
        </authorList>
    </citation>
    <scope>NUCLEOTIDE SEQUENCE [LARGE SCALE GENOMIC DNA]</scope>
    <source>
        <strain evidence="3">970</strain>
    </source>
</reference>
<organism evidence="2 3">
    <name type="scientific">Thiorhodovibrio frisius</name>
    <dbReference type="NCBI Taxonomy" id="631362"/>
    <lineage>
        <taxon>Bacteria</taxon>
        <taxon>Pseudomonadati</taxon>
        <taxon>Pseudomonadota</taxon>
        <taxon>Gammaproteobacteria</taxon>
        <taxon>Chromatiales</taxon>
        <taxon>Chromatiaceae</taxon>
        <taxon>Thiorhodovibrio</taxon>
    </lineage>
</organism>
<dbReference type="eggNOG" id="ENOG503379B">
    <property type="taxonomic scope" value="Bacteria"/>
</dbReference>
<proteinExistence type="predicted"/>
<evidence type="ECO:0000259" key="1">
    <source>
        <dbReference type="Pfam" id="PF07238"/>
    </source>
</evidence>
<dbReference type="Pfam" id="PF07238">
    <property type="entry name" value="PilZ"/>
    <property type="match status" value="1"/>
</dbReference>
<sequence>MKAHAVIDELSERIGSLDSERQEELLELVRQWQVGQQRQSDRFEQPVDVGIGYNGRVTVGRAKDLSAGGIFILVDQDFVPTHKVDIVFSLPGAERPFKIKGRVVRIDHDGIAVEFDQVTPYFARALDNILRVNKET</sequence>
<reference evidence="2 3" key="2">
    <citation type="submission" date="2011-11" db="EMBL/GenBank/DDBJ databases">
        <authorList>
            <consortium name="US DOE Joint Genome Institute"/>
            <person name="Lucas S."/>
            <person name="Han J."/>
            <person name="Lapidus A."/>
            <person name="Cheng J.-F."/>
            <person name="Goodwin L."/>
            <person name="Pitluck S."/>
            <person name="Peters L."/>
            <person name="Ovchinnikova G."/>
            <person name="Zhang X."/>
            <person name="Detter J.C."/>
            <person name="Han C."/>
            <person name="Tapia R."/>
            <person name="Land M."/>
            <person name="Hauser L."/>
            <person name="Kyrpides N."/>
            <person name="Ivanova N."/>
            <person name="Pagani I."/>
            <person name="Vogl K."/>
            <person name="Liu Z."/>
            <person name="Overmann J."/>
            <person name="Frigaard N.-U."/>
            <person name="Bryant D."/>
            <person name="Woyke T."/>
        </authorList>
    </citation>
    <scope>NUCLEOTIDE SEQUENCE [LARGE SCALE GENOMIC DNA]</scope>
    <source>
        <strain evidence="2 3">970</strain>
    </source>
</reference>
<keyword evidence="3" id="KW-1185">Reference proteome</keyword>
<dbReference type="RefSeq" id="WP_009151083.1">
    <property type="nucleotide sequence ID" value="NZ_CP121471.1"/>
</dbReference>
<dbReference type="HOGENOM" id="CLU_1854316_0_0_6"/>
<dbReference type="GO" id="GO:0035438">
    <property type="term" value="F:cyclic-di-GMP binding"/>
    <property type="evidence" value="ECO:0007669"/>
    <property type="project" value="InterPro"/>
</dbReference>
<evidence type="ECO:0000313" key="2">
    <source>
        <dbReference type="EMBL" id="EIC20680.1"/>
    </source>
</evidence>
<dbReference type="InterPro" id="IPR009875">
    <property type="entry name" value="PilZ_domain"/>
</dbReference>
<protein>
    <submittedName>
        <fullName evidence="2">PilZ domain-containing protein</fullName>
    </submittedName>
</protein>
<dbReference type="Proteomes" id="UP000002964">
    <property type="component" value="Unassembled WGS sequence"/>
</dbReference>
<feature type="domain" description="PilZ" evidence="1">
    <location>
        <begin position="36"/>
        <end position="129"/>
    </location>
</feature>
<dbReference type="EMBL" id="JH603170">
    <property type="protein sequence ID" value="EIC20680.1"/>
    <property type="molecule type" value="Genomic_DNA"/>
</dbReference>
<gene>
    <name evidence="2" type="ORF">Thi970DRAFT_04334</name>
</gene>
<dbReference type="STRING" id="631362.Thi970DRAFT_04334"/>